<dbReference type="InterPro" id="IPR029063">
    <property type="entry name" value="SAM-dependent_MTases_sf"/>
</dbReference>
<reference evidence="2 3" key="1">
    <citation type="submission" date="2019-12" db="EMBL/GenBank/DDBJ databases">
        <title>Whole genome sequencing of endophytic Actinobacterium Micromonospora sp. MPMI6T.</title>
        <authorList>
            <person name="Evv R."/>
            <person name="Podile A.R."/>
        </authorList>
    </citation>
    <scope>NUCLEOTIDE SEQUENCE [LARGE SCALE GENOMIC DNA]</scope>
    <source>
        <strain evidence="2 3">MPMI6</strain>
    </source>
</reference>
<dbReference type="RefSeq" id="WP_208813626.1">
    <property type="nucleotide sequence ID" value="NZ_WVUH01000081.1"/>
</dbReference>
<keyword evidence="3" id="KW-1185">Reference proteome</keyword>
<gene>
    <name evidence="2" type="ORF">GSF22_12030</name>
</gene>
<evidence type="ECO:0000313" key="3">
    <source>
        <dbReference type="Proteomes" id="UP000823521"/>
    </source>
</evidence>
<dbReference type="Gene3D" id="3.40.50.150">
    <property type="entry name" value="Vaccinia Virus protein VP39"/>
    <property type="match status" value="1"/>
</dbReference>
<dbReference type="EMBL" id="WVUH01000081">
    <property type="protein sequence ID" value="MBO4206725.1"/>
    <property type="molecule type" value="Genomic_DNA"/>
</dbReference>
<accession>A0ABS3VQA3</accession>
<dbReference type="GO" id="GO:0008168">
    <property type="term" value="F:methyltransferase activity"/>
    <property type="evidence" value="ECO:0007669"/>
    <property type="project" value="UniProtKB-KW"/>
</dbReference>
<dbReference type="Pfam" id="PF08241">
    <property type="entry name" value="Methyltransf_11"/>
    <property type="match status" value="1"/>
</dbReference>
<organism evidence="2 3">
    <name type="scientific">Micromonospora echinofusca</name>
    <dbReference type="NCBI Taxonomy" id="47858"/>
    <lineage>
        <taxon>Bacteria</taxon>
        <taxon>Bacillati</taxon>
        <taxon>Actinomycetota</taxon>
        <taxon>Actinomycetes</taxon>
        <taxon>Micromonosporales</taxon>
        <taxon>Micromonosporaceae</taxon>
        <taxon>Micromonospora</taxon>
    </lineage>
</organism>
<dbReference type="GO" id="GO:0032259">
    <property type="term" value="P:methylation"/>
    <property type="evidence" value="ECO:0007669"/>
    <property type="project" value="UniProtKB-KW"/>
</dbReference>
<evidence type="ECO:0000313" key="2">
    <source>
        <dbReference type="EMBL" id="MBO4206725.1"/>
    </source>
</evidence>
<proteinExistence type="predicted"/>
<dbReference type="PANTHER" id="PTHR43861:SF1">
    <property type="entry name" value="TRANS-ACONITATE 2-METHYLTRANSFERASE"/>
    <property type="match status" value="1"/>
</dbReference>
<dbReference type="InterPro" id="IPR013216">
    <property type="entry name" value="Methyltransf_11"/>
</dbReference>
<sequence>MAASSAQPFHFGLDYIRVHFGNNTALATQQMTHNLYRQNRETLVDHMLRCLDLTGRETVLDLGCGNGFILRDVVSRLRHGGRTVAMDISPAMLELAKRNVTVSWAPLEFVEGRAEDLSRFPDGTFDRVMANFIFHYIEDPDLVCGEIARVTSDDGFAIVTIEARHSMPEMYEMHFEAMEKVGFAPDFIARLPRTRRGKMVLDNSAEILSRHFGSVTENPYPDALRFETPEPYMFFYATGHKFCGARAMAGDEYPESMFDQLYAEVEAKVKARIAEVGYFELSKRNSVFVCR</sequence>
<protein>
    <submittedName>
        <fullName evidence="2">Methyltransferase domain-containing protein</fullName>
    </submittedName>
</protein>
<comment type="caution">
    <text evidence="2">The sequence shown here is derived from an EMBL/GenBank/DDBJ whole genome shotgun (WGS) entry which is preliminary data.</text>
</comment>
<dbReference type="SUPFAM" id="SSF53335">
    <property type="entry name" value="S-adenosyl-L-methionine-dependent methyltransferases"/>
    <property type="match status" value="1"/>
</dbReference>
<feature type="domain" description="Methyltransferase type 11" evidence="1">
    <location>
        <begin position="60"/>
        <end position="158"/>
    </location>
</feature>
<keyword evidence="2" id="KW-0808">Transferase</keyword>
<evidence type="ECO:0000259" key="1">
    <source>
        <dbReference type="Pfam" id="PF08241"/>
    </source>
</evidence>
<keyword evidence="2" id="KW-0489">Methyltransferase</keyword>
<dbReference type="CDD" id="cd02440">
    <property type="entry name" value="AdoMet_MTases"/>
    <property type="match status" value="1"/>
</dbReference>
<dbReference type="PANTHER" id="PTHR43861">
    <property type="entry name" value="TRANS-ACONITATE 2-METHYLTRANSFERASE-RELATED"/>
    <property type="match status" value="1"/>
</dbReference>
<name>A0ABS3VQA3_MICEH</name>
<dbReference type="Proteomes" id="UP000823521">
    <property type="component" value="Unassembled WGS sequence"/>
</dbReference>